<dbReference type="AlphaFoldDB" id="A0A7T2S5F5"/>
<evidence type="ECO:0000313" key="3">
    <source>
        <dbReference type="Proteomes" id="UP000594778"/>
    </source>
</evidence>
<reference evidence="2 3" key="1">
    <citation type="submission" date="2020-12" db="EMBL/GenBank/DDBJ databases">
        <title>FDA dAtabase for Regulatory Grade micrObial Sequences (FDA-ARGOS): Supporting development and validation of Infectious Disease Dx tests.</title>
        <authorList>
            <person name="Sproer C."/>
            <person name="Gronow S."/>
            <person name="Severitt S."/>
            <person name="Schroder I."/>
            <person name="Tallon L."/>
            <person name="Sadzewicz L."/>
            <person name="Zhao X."/>
            <person name="Boylan J."/>
            <person name="Ott S."/>
            <person name="Bowen H."/>
            <person name="Vavikolanu K."/>
            <person name="Mehta A."/>
            <person name="Aluvathingal J."/>
            <person name="Nadendla S."/>
            <person name="Lowell S."/>
            <person name="Myers T."/>
            <person name="Yan Y."/>
            <person name="Sichtig H."/>
        </authorList>
    </citation>
    <scope>NUCLEOTIDE SEQUENCE [LARGE SCALE GENOMIC DNA]</scope>
    <source>
        <strain evidence="2 3">FDAARGOS_909</strain>
    </source>
</reference>
<accession>A0A7T2S5F5</accession>
<evidence type="ECO:0000256" key="1">
    <source>
        <dbReference type="SAM" id="Phobius"/>
    </source>
</evidence>
<gene>
    <name evidence="2" type="ORF">I6G66_03495</name>
</gene>
<evidence type="ECO:0000313" key="2">
    <source>
        <dbReference type="EMBL" id="QPS09128.1"/>
    </source>
</evidence>
<dbReference type="RefSeq" id="WP_197956165.1">
    <property type="nucleotide sequence ID" value="NZ_CP065668.1"/>
</dbReference>
<keyword evidence="1" id="KW-1133">Transmembrane helix</keyword>
<dbReference type="EMBL" id="CP065668">
    <property type="protein sequence ID" value="QPS09128.1"/>
    <property type="molecule type" value="Genomic_DNA"/>
</dbReference>
<protein>
    <submittedName>
        <fullName evidence="2">Uncharacterized protein</fullName>
    </submittedName>
</protein>
<proteinExistence type="predicted"/>
<name>A0A7T2S5F5_DELAC</name>
<keyword evidence="1" id="KW-0812">Transmembrane</keyword>
<organism evidence="2 3">
    <name type="scientific">Delftia acidovorans</name>
    <name type="common">Pseudomonas acidovorans</name>
    <name type="synonym">Comamonas acidovorans</name>
    <dbReference type="NCBI Taxonomy" id="80866"/>
    <lineage>
        <taxon>Bacteria</taxon>
        <taxon>Pseudomonadati</taxon>
        <taxon>Pseudomonadota</taxon>
        <taxon>Betaproteobacteria</taxon>
        <taxon>Burkholderiales</taxon>
        <taxon>Comamonadaceae</taxon>
        <taxon>Delftia</taxon>
    </lineage>
</organism>
<feature type="transmembrane region" description="Helical" evidence="1">
    <location>
        <begin position="46"/>
        <end position="67"/>
    </location>
</feature>
<keyword evidence="1" id="KW-0472">Membrane</keyword>
<sequence length="154" mass="16856">MSQQQKTDPQPAAGRIPTSTEAALVEYGKQLLLRSTETALDFHKTMLGISATFGTLVATLTPILVWGDKDAKMPMAEGWLLILPLLLMLLSSVVFAWGYYPRHASININVIEDIKAAREQVLKSRKILAGVGLGLFSASLLLILGLTLYFRTNV</sequence>
<feature type="transmembrane region" description="Helical" evidence="1">
    <location>
        <begin position="127"/>
        <end position="150"/>
    </location>
</feature>
<feature type="transmembrane region" description="Helical" evidence="1">
    <location>
        <begin position="79"/>
        <end position="100"/>
    </location>
</feature>
<dbReference type="Proteomes" id="UP000594778">
    <property type="component" value="Chromosome"/>
</dbReference>